<evidence type="ECO:0000256" key="1">
    <source>
        <dbReference type="ARBA" id="ARBA00007592"/>
    </source>
</evidence>
<dbReference type="PRINTS" id="PR00146">
    <property type="entry name" value="DHPICSNTHASE"/>
</dbReference>
<evidence type="ECO:0000313" key="4">
    <source>
        <dbReference type="EMBL" id="MCX2975464.1"/>
    </source>
</evidence>
<organism evidence="4 5">
    <name type="scientific">Candidatus Seongchinamella marina</name>
    <dbReference type="NCBI Taxonomy" id="2518990"/>
    <lineage>
        <taxon>Bacteria</taxon>
        <taxon>Pseudomonadati</taxon>
        <taxon>Pseudomonadota</taxon>
        <taxon>Gammaproteobacteria</taxon>
        <taxon>Cellvibrionales</taxon>
        <taxon>Halieaceae</taxon>
        <taxon>Seongchinamella</taxon>
    </lineage>
</organism>
<keyword evidence="5" id="KW-1185">Reference proteome</keyword>
<dbReference type="PIRSF" id="PIRSF001365">
    <property type="entry name" value="DHDPS"/>
    <property type="match status" value="1"/>
</dbReference>
<evidence type="ECO:0000313" key="5">
    <source>
        <dbReference type="Proteomes" id="UP001143307"/>
    </source>
</evidence>
<dbReference type="SMART" id="SM01130">
    <property type="entry name" value="DHDPS"/>
    <property type="match status" value="1"/>
</dbReference>
<comment type="similarity">
    <text evidence="1 3">Belongs to the DapA family.</text>
</comment>
<dbReference type="Proteomes" id="UP001143307">
    <property type="component" value="Unassembled WGS sequence"/>
</dbReference>
<keyword evidence="2 3" id="KW-0456">Lyase</keyword>
<dbReference type="InterPro" id="IPR013785">
    <property type="entry name" value="Aldolase_TIM"/>
</dbReference>
<protein>
    <submittedName>
        <fullName evidence="4">Aldolase</fullName>
    </submittedName>
</protein>
<proteinExistence type="inferred from homology"/>
<dbReference type="RefSeq" id="WP_279254103.1">
    <property type="nucleotide sequence ID" value="NZ_SHNP01000008.1"/>
</dbReference>
<dbReference type="Pfam" id="PF00701">
    <property type="entry name" value="DHDPS"/>
    <property type="match status" value="1"/>
</dbReference>
<dbReference type="Gene3D" id="3.20.20.70">
    <property type="entry name" value="Aldolase class I"/>
    <property type="match status" value="1"/>
</dbReference>
<dbReference type="SUPFAM" id="SSF51569">
    <property type="entry name" value="Aldolase"/>
    <property type="match status" value="1"/>
</dbReference>
<dbReference type="PANTHER" id="PTHR12128:SF66">
    <property type="entry name" value="4-HYDROXY-2-OXOGLUTARATE ALDOLASE, MITOCHONDRIAL"/>
    <property type="match status" value="1"/>
</dbReference>
<reference evidence="4" key="1">
    <citation type="submission" date="2019-02" db="EMBL/GenBank/DDBJ databases">
        <authorList>
            <person name="Li S.-H."/>
        </authorList>
    </citation>
    <scope>NUCLEOTIDE SEQUENCE</scope>
    <source>
        <strain evidence="4">IMCC8485</strain>
    </source>
</reference>
<dbReference type="InterPro" id="IPR002220">
    <property type="entry name" value="DapA-like"/>
</dbReference>
<dbReference type="EMBL" id="SHNP01000008">
    <property type="protein sequence ID" value="MCX2975464.1"/>
    <property type="molecule type" value="Genomic_DNA"/>
</dbReference>
<dbReference type="PANTHER" id="PTHR12128">
    <property type="entry name" value="DIHYDRODIPICOLINATE SYNTHASE"/>
    <property type="match status" value="1"/>
</dbReference>
<evidence type="ECO:0000256" key="3">
    <source>
        <dbReference type="PIRNR" id="PIRNR001365"/>
    </source>
</evidence>
<sequence>MGKQKTRLTVEEVNGAWAIIPTPAIEGSEDWRIIDTVDYDEVARSVAGLIDAGVDGIMCQGTFGEGATMTWDEKKKMTEVMVEASAGRVPIFAGVTTLNTRETIVQLKHARDIGADGTMLGVPMWQEIDVPGAVQFYKDVAEAVPEMAICIYANPEAFKFSFPTPFWAQVADIPQVVSCKYINIAQLQLHTMVSRKQIRFMPLEFDHKDAARMDPEFHTAFWSPCACTGPELTIHWRDIIKEAVSTGDWSKPDALYPRLMSVLSNLFPPGGFAEFSRYNIQLEKERINAAGWMKAGPCRPPYSTAPEAYLAGATLAGTGWAELNEMLKVGSL</sequence>
<accession>A0ABT3T1R8</accession>
<name>A0ABT3T1R8_9GAMM</name>
<comment type="caution">
    <text evidence="4">The sequence shown here is derived from an EMBL/GenBank/DDBJ whole genome shotgun (WGS) entry which is preliminary data.</text>
</comment>
<evidence type="ECO:0000256" key="2">
    <source>
        <dbReference type="ARBA" id="ARBA00023239"/>
    </source>
</evidence>
<gene>
    <name evidence="4" type="ORF">EYC87_17935</name>
</gene>